<gene>
    <name evidence="1" type="ORF">MKW98_032357</name>
</gene>
<keyword evidence="2" id="KW-1185">Reference proteome</keyword>
<accession>A0AAD4SER2</accession>
<dbReference type="InterPro" id="IPR014349">
    <property type="entry name" value="Rieske_Fe-S_prot"/>
</dbReference>
<sequence>MSWPWPLSKFTSVFIRIRSEDDIKFANSVDEGTMCDPEDDAVRVEYPEWLIVVGVCTHIGCILLPNAWGFVVFSVHALVLTTTFQAGFERANHQRTRSTYYYYFWRITSFFMLLGF</sequence>
<dbReference type="GO" id="GO:0051537">
    <property type="term" value="F:2 iron, 2 sulfur cluster binding"/>
    <property type="evidence" value="ECO:0007669"/>
    <property type="project" value="InterPro"/>
</dbReference>
<organism evidence="1 2">
    <name type="scientific">Papaver atlanticum</name>
    <dbReference type="NCBI Taxonomy" id="357466"/>
    <lineage>
        <taxon>Eukaryota</taxon>
        <taxon>Viridiplantae</taxon>
        <taxon>Streptophyta</taxon>
        <taxon>Embryophyta</taxon>
        <taxon>Tracheophyta</taxon>
        <taxon>Spermatophyta</taxon>
        <taxon>Magnoliopsida</taxon>
        <taxon>Ranunculales</taxon>
        <taxon>Papaveraceae</taxon>
        <taxon>Papaveroideae</taxon>
        <taxon>Papaver</taxon>
    </lineage>
</organism>
<evidence type="ECO:0000313" key="2">
    <source>
        <dbReference type="Proteomes" id="UP001202328"/>
    </source>
</evidence>
<evidence type="ECO:0000313" key="1">
    <source>
        <dbReference type="EMBL" id="KAI3903703.1"/>
    </source>
</evidence>
<dbReference type="PANTHER" id="PTHR10134">
    <property type="entry name" value="CYTOCHROME B-C1 COMPLEX SUBUNIT RIESKE, MITOCHONDRIAL"/>
    <property type="match status" value="1"/>
</dbReference>
<reference evidence="1" key="1">
    <citation type="submission" date="2022-04" db="EMBL/GenBank/DDBJ databases">
        <title>A functionally conserved STORR gene fusion in Papaver species that diverged 16.8 million years ago.</title>
        <authorList>
            <person name="Catania T."/>
        </authorList>
    </citation>
    <scope>NUCLEOTIDE SEQUENCE</scope>
    <source>
        <strain evidence="1">S-188037</strain>
    </source>
</reference>
<proteinExistence type="predicted"/>
<protein>
    <submittedName>
        <fullName evidence="1">Uncharacterized protein</fullName>
    </submittedName>
</protein>
<comment type="caution">
    <text evidence="1">The sequence shown here is derived from an EMBL/GenBank/DDBJ whole genome shotgun (WGS) entry which is preliminary data.</text>
</comment>
<dbReference type="Proteomes" id="UP001202328">
    <property type="component" value="Unassembled WGS sequence"/>
</dbReference>
<dbReference type="SUPFAM" id="SSF50022">
    <property type="entry name" value="ISP domain"/>
    <property type="match status" value="1"/>
</dbReference>
<name>A0AAD4SER2_9MAGN</name>
<dbReference type="InterPro" id="IPR036922">
    <property type="entry name" value="Rieske_2Fe-2S_sf"/>
</dbReference>
<dbReference type="Gene3D" id="2.102.10.10">
    <property type="entry name" value="Rieske [2Fe-2S] iron-sulphur domain"/>
    <property type="match status" value="1"/>
</dbReference>
<dbReference type="EMBL" id="JAJJMB010011222">
    <property type="protein sequence ID" value="KAI3903703.1"/>
    <property type="molecule type" value="Genomic_DNA"/>
</dbReference>
<dbReference type="AlphaFoldDB" id="A0AAD4SER2"/>